<proteinExistence type="predicted"/>
<gene>
    <name evidence="1" type="ORF">QNI22_31870</name>
</gene>
<reference evidence="1" key="1">
    <citation type="submission" date="2023-05" db="EMBL/GenBank/DDBJ databases">
        <authorList>
            <person name="Zhang X."/>
        </authorList>
    </citation>
    <scope>NUCLEOTIDE SEQUENCE</scope>
    <source>
        <strain evidence="1">BD1B2-1</strain>
    </source>
</reference>
<evidence type="ECO:0000313" key="2">
    <source>
        <dbReference type="Proteomes" id="UP001232063"/>
    </source>
</evidence>
<protein>
    <submittedName>
        <fullName evidence="1">Uncharacterized protein</fullName>
    </submittedName>
</protein>
<accession>A0AAE3RCJ8</accession>
<name>A0AAE3RCJ8_9BACT</name>
<dbReference type="EMBL" id="JASJOU010000015">
    <property type="protein sequence ID" value="MDJ1505297.1"/>
    <property type="molecule type" value="Genomic_DNA"/>
</dbReference>
<keyword evidence="2" id="KW-1185">Reference proteome</keyword>
<evidence type="ECO:0000313" key="1">
    <source>
        <dbReference type="EMBL" id="MDJ1505297.1"/>
    </source>
</evidence>
<sequence>MSVLAPTPLSKNLKQKYRTELQYNSEKVFREEYIRTTNLEYQIILKHGYNGVKMFLQKIHTDDYLREGNGEYFSWGELPADCPWYQFNDLELLSFIDRNFSSIHTRIPDLLAAMKQRCIYIVAEKLRDQWYLHYLFTRQLYDGREYYFIYTGGPPNPAPTPSQELQKYDWYIPADLRTLYAIHDGFGAVSDRFSILSSNKLKVLASLMDPICKDQNDWPEKYSFENLMVFFPYMDGNSRCFYWCDKTVDEIGTIYWDHETWDITSPIPLFECMNRELAKMDEE</sequence>
<organism evidence="1 2">
    <name type="scientific">Xanthocytophaga agilis</name>
    <dbReference type="NCBI Taxonomy" id="3048010"/>
    <lineage>
        <taxon>Bacteria</taxon>
        <taxon>Pseudomonadati</taxon>
        <taxon>Bacteroidota</taxon>
        <taxon>Cytophagia</taxon>
        <taxon>Cytophagales</taxon>
        <taxon>Rhodocytophagaceae</taxon>
        <taxon>Xanthocytophaga</taxon>
    </lineage>
</organism>
<comment type="caution">
    <text evidence="1">The sequence shown here is derived from an EMBL/GenBank/DDBJ whole genome shotgun (WGS) entry which is preliminary data.</text>
</comment>
<dbReference type="RefSeq" id="WP_314517208.1">
    <property type="nucleotide sequence ID" value="NZ_JASJOU010000015.1"/>
</dbReference>
<dbReference type="AlphaFoldDB" id="A0AAE3RCJ8"/>
<dbReference type="Proteomes" id="UP001232063">
    <property type="component" value="Unassembled WGS sequence"/>
</dbReference>